<accession>M3VAW8</accession>
<reference evidence="2 3" key="1">
    <citation type="submission" date="2013-02" db="EMBL/GenBank/DDBJ databases">
        <title>Whole genome shotgun sequence of Gordonia malaquae NBRC 108250.</title>
        <authorList>
            <person name="Yoshida I."/>
            <person name="Hosoyama A."/>
            <person name="Tsuchikane K."/>
            <person name="Ando Y."/>
            <person name="Baba S."/>
            <person name="Ohji S."/>
            <person name="Hamada M."/>
            <person name="Tamura T."/>
            <person name="Yamazoe A."/>
            <person name="Yamazaki S."/>
            <person name="Fujita N."/>
        </authorList>
    </citation>
    <scope>NUCLEOTIDE SEQUENCE [LARGE SCALE GENOMIC DNA]</scope>
    <source>
        <strain evidence="2 3">NBRC 108250</strain>
    </source>
</reference>
<dbReference type="Proteomes" id="UP000035009">
    <property type="component" value="Unassembled WGS sequence"/>
</dbReference>
<name>M3VAW8_GORML</name>
<evidence type="ECO:0000313" key="2">
    <source>
        <dbReference type="EMBL" id="GAC79238.1"/>
    </source>
</evidence>
<keyword evidence="3" id="KW-1185">Reference proteome</keyword>
<gene>
    <name evidence="2" type="ORF">GM1_007_01970</name>
</gene>
<dbReference type="AlphaFoldDB" id="M3VAW8"/>
<feature type="region of interest" description="Disordered" evidence="1">
    <location>
        <begin position="44"/>
        <end position="136"/>
    </location>
</feature>
<evidence type="ECO:0000256" key="1">
    <source>
        <dbReference type="SAM" id="MobiDB-lite"/>
    </source>
</evidence>
<proteinExistence type="predicted"/>
<dbReference type="EMBL" id="BAOP01000007">
    <property type="protein sequence ID" value="GAC79238.1"/>
    <property type="molecule type" value="Genomic_DNA"/>
</dbReference>
<comment type="caution">
    <text evidence="2">The sequence shown here is derived from an EMBL/GenBank/DDBJ whole genome shotgun (WGS) entry which is preliminary data.</text>
</comment>
<dbReference type="OrthoDB" id="4382208at2"/>
<protein>
    <submittedName>
        <fullName evidence="2">Uncharacterized protein</fullName>
    </submittedName>
</protein>
<sequence>MGNRIDRPDDVGAFDPIGMLSDYFKSVTIVDDLKGVGDIVGAVTAKPKVDEPATGGETDTETPVVDGSTDATDDSEAPEAEVTTMVAGADESGADDTTVTEPSRPSEEPVEQPAAEPSADVGAPEPGSEVDAASAS</sequence>
<organism evidence="2 3">
    <name type="scientific">Gordonia malaquae NBRC 108250</name>
    <dbReference type="NCBI Taxonomy" id="1223542"/>
    <lineage>
        <taxon>Bacteria</taxon>
        <taxon>Bacillati</taxon>
        <taxon>Actinomycetota</taxon>
        <taxon>Actinomycetes</taxon>
        <taxon>Mycobacteriales</taxon>
        <taxon>Gordoniaceae</taxon>
        <taxon>Gordonia</taxon>
    </lineage>
</organism>
<evidence type="ECO:0000313" key="3">
    <source>
        <dbReference type="Proteomes" id="UP000035009"/>
    </source>
</evidence>
<dbReference type="STRING" id="410332.SAMN04488550_3695"/>